<name>X6M343_RETFI</name>
<evidence type="ECO:0000313" key="3">
    <source>
        <dbReference type="Proteomes" id="UP000023152"/>
    </source>
</evidence>
<keyword evidence="1" id="KW-0812">Transmembrane</keyword>
<sequence>MSIAPSLMNTYPVIILDTVTNERIPHWVELDHMSDDPFTGNEKNRSLMIWPARRLTDGRRYIVAMRNLYTNSGTSVAVSPAFIALRDNTSSNDPSVNFRRNYFNTQIFNVLAANGVERSTLQLAWDFTVMSTYTQTNAMVYMRDDAFSRIDWSEGGVSYRITSVENDFDSEYIARKVNGLMSVPWYLNHVTPGMDVRLIYEWDNPNQPVYQQNFDVEFELLIPYSVANHSVMGRWVQYGHGLFGNFHEIETTYLKQQSNQYGYIFAGVNWLGMCDEDVPFVSEMILTNLTNFPMVPDRLHQGMLNALYLMKLLMSDNFLNDAALQFDGKQVVDPSLRNYYGNSLGGIMGSVYMTLTTDVIRGTIGVPGFPFPCFCLAAATSLPSKISSKSDTNKTLIASSLSPSWNWLGLDWSPLGIYIYIYVYVYIYIIFFFKKANKQTFIIYIHI</sequence>
<evidence type="ECO:0000256" key="1">
    <source>
        <dbReference type="SAM" id="Phobius"/>
    </source>
</evidence>
<reference evidence="2 3" key="1">
    <citation type="journal article" date="2013" name="Curr. Biol.">
        <title>The Genome of the Foraminiferan Reticulomyxa filosa.</title>
        <authorList>
            <person name="Glockner G."/>
            <person name="Hulsmann N."/>
            <person name="Schleicher M."/>
            <person name="Noegel A.A."/>
            <person name="Eichinger L."/>
            <person name="Gallinger C."/>
            <person name="Pawlowski J."/>
            <person name="Sierra R."/>
            <person name="Euteneuer U."/>
            <person name="Pillet L."/>
            <person name="Moustafa A."/>
            <person name="Platzer M."/>
            <person name="Groth M."/>
            <person name="Szafranski K."/>
            <person name="Schliwa M."/>
        </authorList>
    </citation>
    <scope>NUCLEOTIDE SEQUENCE [LARGE SCALE GENOMIC DNA]</scope>
</reference>
<feature type="transmembrane region" description="Helical" evidence="1">
    <location>
        <begin position="412"/>
        <end position="433"/>
    </location>
</feature>
<comment type="caution">
    <text evidence="2">The sequence shown here is derived from an EMBL/GenBank/DDBJ whole genome shotgun (WGS) entry which is preliminary data.</text>
</comment>
<keyword evidence="3" id="KW-1185">Reference proteome</keyword>
<dbReference type="Proteomes" id="UP000023152">
    <property type="component" value="Unassembled WGS sequence"/>
</dbReference>
<dbReference type="AlphaFoldDB" id="X6M343"/>
<gene>
    <name evidence="2" type="ORF">RFI_29954</name>
</gene>
<keyword evidence="1" id="KW-1133">Transmembrane helix</keyword>
<protein>
    <submittedName>
        <fullName evidence="2">Uncharacterized protein</fullName>
    </submittedName>
</protein>
<dbReference type="OrthoDB" id="10266347at2759"/>
<evidence type="ECO:0000313" key="2">
    <source>
        <dbReference type="EMBL" id="ETO07440.1"/>
    </source>
</evidence>
<accession>X6M343</accession>
<dbReference type="EMBL" id="ASPP01026167">
    <property type="protein sequence ID" value="ETO07440.1"/>
    <property type="molecule type" value="Genomic_DNA"/>
</dbReference>
<proteinExistence type="predicted"/>
<keyword evidence="1" id="KW-0472">Membrane</keyword>
<organism evidence="2 3">
    <name type="scientific">Reticulomyxa filosa</name>
    <dbReference type="NCBI Taxonomy" id="46433"/>
    <lineage>
        <taxon>Eukaryota</taxon>
        <taxon>Sar</taxon>
        <taxon>Rhizaria</taxon>
        <taxon>Retaria</taxon>
        <taxon>Foraminifera</taxon>
        <taxon>Monothalamids</taxon>
        <taxon>Reticulomyxidae</taxon>
        <taxon>Reticulomyxa</taxon>
    </lineage>
</organism>